<proteinExistence type="predicted"/>
<evidence type="ECO:0000313" key="1">
    <source>
        <dbReference type="EMBL" id="GGS62181.1"/>
    </source>
</evidence>
<comment type="caution">
    <text evidence="1">The sequence shown here is derived from an EMBL/GenBank/DDBJ whole genome shotgun (WGS) entry which is preliminary data.</text>
</comment>
<sequence length="150" mass="17321">MREADDTCPVVRVGGDGYRTISLRFHQLTRSFPEVRDDLMRDFLVTAEGEWARLEVMVKTWDGDGLDVFLAELAEGFRGWNGTRTWRSLEGDLTLAAEHAGSHVRLTWELHERLLDDEGWRFETTTVHAPGEDMRRLAIEMRTFLESDPL</sequence>
<protein>
    <submittedName>
        <fullName evidence="1">Uncharacterized protein</fullName>
    </submittedName>
</protein>
<reference evidence="2" key="1">
    <citation type="journal article" date="2019" name="Int. J. Syst. Evol. Microbiol.">
        <title>The Global Catalogue of Microorganisms (GCM) 10K type strain sequencing project: providing services to taxonomists for standard genome sequencing and annotation.</title>
        <authorList>
            <consortium name="The Broad Institute Genomics Platform"/>
            <consortium name="The Broad Institute Genome Sequencing Center for Infectious Disease"/>
            <person name="Wu L."/>
            <person name="Ma J."/>
        </authorList>
    </citation>
    <scope>NUCLEOTIDE SEQUENCE [LARGE SCALE GENOMIC DNA]</scope>
    <source>
        <strain evidence="2">JCM 4416</strain>
    </source>
</reference>
<dbReference type="Proteomes" id="UP000597853">
    <property type="component" value="Unassembled WGS sequence"/>
</dbReference>
<gene>
    <name evidence="1" type="ORF">GCM10010285_46960</name>
</gene>
<dbReference type="EMBL" id="BMTX01000016">
    <property type="protein sequence ID" value="GGS62181.1"/>
    <property type="molecule type" value="Genomic_DNA"/>
</dbReference>
<evidence type="ECO:0000313" key="2">
    <source>
        <dbReference type="Proteomes" id="UP000597853"/>
    </source>
</evidence>
<dbReference type="Pfam" id="PF19739">
    <property type="entry name" value="DUF6228"/>
    <property type="match status" value="1"/>
</dbReference>
<keyword evidence="2" id="KW-1185">Reference proteome</keyword>
<accession>A0ABQ2TBI1</accession>
<name>A0ABQ2TBI1_STREZ</name>
<dbReference type="InterPro" id="IPR046196">
    <property type="entry name" value="DUF6228"/>
</dbReference>
<organism evidence="1 2">
    <name type="scientific">Streptomyces pseudogriseolus</name>
    <name type="common">Streptomyces gancidicus</name>
    <name type="synonym">Streptomyces rubiginosus</name>
    <dbReference type="NCBI Taxonomy" id="36817"/>
    <lineage>
        <taxon>Bacteria</taxon>
        <taxon>Bacillati</taxon>
        <taxon>Actinomycetota</taxon>
        <taxon>Actinomycetes</taxon>
        <taxon>Kitasatosporales</taxon>
        <taxon>Streptomycetaceae</taxon>
        <taxon>Streptomyces</taxon>
        <taxon>Streptomyces pseudogriseolus group</taxon>
    </lineage>
</organism>